<organism evidence="1 2">
    <name type="scientific">Candidatus Thiodubiliella endoseptemdiera</name>
    <dbReference type="NCBI Taxonomy" id="2738886"/>
    <lineage>
        <taxon>Bacteria</taxon>
        <taxon>Pseudomonadati</taxon>
        <taxon>Pseudomonadota</taxon>
        <taxon>Gammaproteobacteria</taxon>
        <taxon>Candidatus Pseudothioglobaceae</taxon>
        <taxon>Candidatus Thiodubiliella</taxon>
    </lineage>
</organism>
<gene>
    <name evidence="1" type="ORF">H0A76_06030</name>
</gene>
<reference evidence="1 2" key="1">
    <citation type="submission" date="2020-05" db="EMBL/GenBank/DDBJ databases">
        <title>Horizontal transmission and recombination maintain forever young bacterial symbiont genomes.</title>
        <authorList>
            <person name="Russell S.L."/>
            <person name="Pepper-Tunick E."/>
            <person name="Svedberg J."/>
            <person name="Byrne A."/>
            <person name="Ruelas Castillo J."/>
            <person name="Vollmers C."/>
            <person name="Beinart R.A."/>
            <person name="Corbett-Detig R."/>
        </authorList>
    </citation>
    <scope>NUCLEOTIDE SEQUENCE [LARGE SCALE GENOMIC DNA]</scope>
    <source>
        <strain evidence="1">455</strain>
    </source>
</reference>
<comment type="caution">
    <text evidence="1">The sequence shown here is derived from an EMBL/GenBank/DDBJ whole genome shotgun (WGS) entry which is preliminary data.</text>
</comment>
<dbReference type="Proteomes" id="UP000568751">
    <property type="component" value="Unassembled WGS sequence"/>
</dbReference>
<accession>A0A853F1Q9</accession>
<dbReference type="Pfam" id="PF11342">
    <property type="entry name" value="DUF3144"/>
    <property type="match status" value="1"/>
</dbReference>
<evidence type="ECO:0000313" key="1">
    <source>
        <dbReference type="EMBL" id="NYT27486.1"/>
    </source>
</evidence>
<protein>
    <submittedName>
        <fullName evidence="1">DUF3144 domain-containing protein</fullName>
    </submittedName>
</protein>
<dbReference type="AlphaFoldDB" id="A0A853F1Q9"/>
<dbReference type="Gene3D" id="1.10.287.3020">
    <property type="match status" value="1"/>
</dbReference>
<dbReference type="InterPro" id="IPR021490">
    <property type="entry name" value="DUF3144"/>
</dbReference>
<dbReference type="EMBL" id="JACCHT010000001">
    <property type="protein sequence ID" value="NYT27486.1"/>
    <property type="molecule type" value="Genomic_DNA"/>
</dbReference>
<name>A0A853F1Q9_9GAMM</name>
<sequence length="112" mass="12821">MSDTKNNKEKNDANQIATNKKFIEMADIFIADANQLCEVKEPDHQLVNGALLYASARFSAFITASLSSSKENYQKSVDKAVNFYAEEFTKMLKEHMKQYEVVFDKKPDSKKK</sequence>
<proteinExistence type="predicted"/>
<evidence type="ECO:0000313" key="2">
    <source>
        <dbReference type="Proteomes" id="UP000568751"/>
    </source>
</evidence>